<sequence>MVQAEILNRNRDRILTVPILSLSKGLQCNQEEHKSLRQALLLGVGSGVALRMPMSI</sequence>
<protein>
    <submittedName>
        <fullName evidence="1">Uncharacterized protein</fullName>
    </submittedName>
</protein>
<feature type="non-terminal residue" evidence="1">
    <location>
        <position position="56"/>
    </location>
</feature>
<dbReference type="AlphaFoldDB" id="A0A0C2X144"/>
<dbReference type="EMBL" id="KN818265">
    <property type="protein sequence ID" value="KIL62856.1"/>
    <property type="molecule type" value="Genomic_DNA"/>
</dbReference>
<organism evidence="1 2">
    <name type="scientific">Amanita muscaria (strain Koide BX008)</name>
    <dbReference type="NCBI Taxonomy" id="946122"/>
    <lineage>
        <taxon>Eukaryota</taxon>
        <taxon>Fungi</taxon>
        <taxon>Dikarya</taxon>
        <taxon>Basidiomycota</taxon>
        <taxon>Agaricomycotina</taxon>
        <taxon>Agaricomycetes</taxon>
        <taxon>Agaricomycetidae</taxon>
        <taxon>Agaricales</taxon>
        <taxon>Pluteineae</taxon>
        <taxon>Amanitaceae</taxon>
        <taxon>Amanita</taxon>
    </lineage>
</organism>
<proteinExistence type="predicted"/>
<dbReference type="Proteomes" id="UP000054549">
    <property type="component" value="Unassembled WGS sequence"/>
</dbReference>
<dbReference type="HOGENOM" id="CLU_3019735_0_0_1"/>
<dbReference type="InParanoid" id="A0A0C2X144"/>
<gene>
    <name evidence="1" type="ORF">M378DRAFT_165122</name>
</gene>
<keyword evidence="2" id="KW-1185">Reference proteome</keyword>
<evidence type="ECO:0000313" key="2">
    <source>
        <dbReference type="Proteomes" id="UP000054549"/>
    </source>
</evidence>
<accession>A0A0C2X144</accession>
<reference evidence="1 2" key="1">
    <citation type="submission" date="2014-04" db="EMBL/GenBank/DDBJ databases">
        <title>Evolutionary Origins and Diversification of the Mycorrhizal Mutualists.</title>
        <authorList>
            <consortium name="DOE Joint Genome Institute"/>
            <consortium name="Mycorrhizal Genomics Consortium"/>
            <person name="Kohler A."/>
            <person name="Kuo A."/>
            <person name="Nagy L.G."/>
            <person name="Floudas D."/>
            <person name="Copeland A."/>
            <person name="Barry K.W."/>
            <person name="Cichocki N."/>
            <person name="Veneault-Fourrey C."/>
            <person name="LaButti K."/>
            <person name="Lindquist E.A."/>
            <person name="Lipzen A."/>
            <person name="Lundell T."/>
            <person name="Morin E."/>
            <person name="Murat C."/>
            <person name="Riley R."/>
            <person name="Ohm R."/>
            <person name="Sun H."/>
            <person name="Tunlid A."/>
            <person name="Henrissat B."/>
            <person name="Grigoriev I.V."/>
            <person name="Hibbett D.S."/>
            <person name="Martin F."/>
        </authorList>
    </citation>
    <scope>NUCLEOTIDE SEQUENCE [LARGE SCALE GENOMIC DNA]</scope>
    <source>
        <strain evidence="1 2">Koide BX008</strain>
    </source>
</reference>
<evidence type="ECO:0000313" key="1">
    <source>
        <dbReference type="EMBL" id="KIL62856.1"/>
    </source>
</evidence>
<name>A0A0C2X144_AMAMK</name>